<keyword evidence="3" id="KW-1185">Reference proteome</keyword>
<feature type="compositionally biased region" description="Low complexity" evidence="1">
    <location>
        <begin position="63"/>
        <end position="72"/>
    </location>
</feature>
<dbReference type="AlphaFoldDB" id="A0A5B7IPX1"/>
<evidence type="ECO:0000313" key="2">
    <source>
        <dbReference type="EMBL" id="MPC83607.1"/>
    </source>
</evidence>
<dbReference type="Proteomes" id="UP000324222">
    <property type="component" value="Unassembled WGS sequence"/>
</dbReference>
<organism evidence="2 3">
    <name type="scientific">Portunus trituberculatus</name>
    <name type="common">Swimming crab</name>
    <name type="synonym">Neptunus trituberculatus</name>
    <dbReference type="NCBI Taxonomy" id="210409"/>
    <lineage>
        <taxon>Eukaryota</taxon>
        <taxon>Metazoa</taxon>
        <taxon>Ecdysozoa</taxon>
        <taxon>Arthropoda</taxon>
        <taxon>Crustacea</taxon>
        <taxon>Multicrustacea</taxon>
        <taxon>Malacostraca</taxon>
        <taxon>Eumalacostraca</taxon>
        <taxon>Eucarida</taxon>
        <taxon>Decapoda</taxon>
        <taxon>Pleocyemata</taxon>
        <taxon>Brachyura</taxon>
        <taxon>Eubrachyura</taxon>
        <taxon>Portunoidea</taxon>
        <taxon>Portunidae</taxon>
        <taxon>Portuninae</taxon>
        <taxon>Portunus</taxon>
    </lineage>
</organism>
<name>A0A5B7IPX1_PORTR</name>
<reference evidence="2 3" key="1">
    <citation type="submission" date="2019-05" db="EMBL/GenBank/DDBJ databases">
        <title>Another draft genome of Portunus trituberculatus and its Hox gene families provides insights of decapod evolution.</title>
        <authorList>
            <person name="Jeong J.-H."/>
            <person name="Song I."/>
            <person name="Kim S."/>
            <person name="Choi T."/>
            <person name="Kim D."/>
            <person name="Ryu S."/>
            <person name="Kim W."/>
        </authorList>
    </citation>
    <scope>NUCLEOTIDE SEQUENCE [LARGE SCALE GENOMIC DNA]</scope>
    <source>
        <tissue evidence="2">Muscle</tissue>
    </source>
</reference>
<comment type="caution">
    <text evidence="2">The sequence shown here is derived from an EMBL/GenBank/DDBJ whole genome shotgun (WGS) entry which is preliminary data.</text>
</comment>
<sequence length="72" mass="7735">MGIAAGGEKVDFLQGHGRRPFPVVGVCSPPDMIESVHHSSAQTYSEVHLAQPSPSQPLPLLPTPQSRPQMYS</sequence>
<accession>A0A5B7IPX1</accession>
<evidence type="ECO:0000313" key="3">
    <source>
        <dbReference type="Proteomes" id="UP000324222"/>
    </source>
</evidence>
<protein>
    <submittedName>
        <fullName evidence="2">Uncharacterized protein</fullName>
    </submittedName>
</protein>
<gene>
    <name evidence="2" type="ORF">E2C01_078319</name>
</gene>
<feature type="region of interest" description="Disordered" evidence="1">
    <location>
        <begin position="37"/>
        <end position="72"/>
    </location>
</feature>
<proteinExistence type="predicted"/>
<evidence type="ECO:0000256" key="1">
    <source>
        <dbReference type="SAM" id="MobiDB-lite"/>
    </source>
</evidence>
<dbReference type="EMBL" id="VSRR010062920">
    <property type="protein sequence ID" value="MPC83607.1"/>
    <property type="molecule type" value="Genomic_DNA"/>
</dbReference>